<sequence>MMKRRAFSVAALILLVKIGKIYAVCEQIHENPPGLNLPPEQLKCGFFRWRGASDSAASSRHSSQSRGYTLSPPPPHPPPPPPSWSRPPPSSQRATVRGNPCRKCCSNAGRCSVNDHHPTETTASSSLYNITFPDSTQHVSSSATTVTTFHAEVAERRTNFFESSSFPSAPASSLLPLSLAASSSLSPPVPLTQPLSLTTLPNQHQQCDHSPAFFTDVTKSSTKENTHAVWHVEYIDTIQRGQAAAKAASSYIIAYGWSDVESEEVVEHPGALLNGIVTVDETLATRLNLQYMQVECYIHKTHSWTGIEIPYYVRAVRLPFLDGVLVVFLRSKGVAEPPCVQHLLALGSDADPIDAPGPLNSQRELFKKDLTSLRAASSASRRPAALVSSLKIKVRPQPAALSSPLSSRSKKRIANSITPPSAAQKGKKRRAKSLVAISSPSSSSALKSRIVVSSPSSILSILSTSPSPMRSIAKVKVEPKSPSPIEPGAMVLLDSNDNEDDAREVVIPARCPDLWPGSYFAIDIVWVFELSKEKGYQGEWDAALEKLKQEALRVKRQASGSWKVVYRRIKGREPQVVTKKKRAQKKQELKLESSDEWEDDSNASASDD</sequence>
<proteinExistence type="predicted"/>
<feature type="compositionally biased region" description="Pro residues" evidence="1">
    <location>
        <begin position="71"/>
        <end position="90"/>
    </location>
</feature>
<evidence type="ECO:0000313" key="3">
    <source>
        <dbReference type="EMBL" id="KAE9406192.1"/>
    </source>
</evidence>
<evidence type="ECO:0000256" key="2">
    <source>
        <dbReference type="SAM" id="SignalP"/>
    </source>
</evidence>
<keyword evidence="2" id="KW-0732">Signal</keyword>
<evidence type="ECO:0000256" key="1">
    <source>
        <dbReference type="SAM" id="MobiDB-lite"/>
    </source>
</evidence>
<feature type="signal peptide" evidence="2">
    <location>
        <begin position="1"/>
        <end position="23"/>
    </location>
</feature>
<dbReference type="Proteomes" id="UP000799118">
    <property type="component" value="Unassembled WGS sequence"/>
</dbReference>
<feature type="region of interest" description="Disordered" evidence="1">
    <location>
        <begin position="401"/>
        <end position="436"/>
    </location>
</feature>
<feature type="region of interest" description="Disordered" evidence="1">
    <location>
        <begin position="576"/>
        <end position="608"/>
    </location>
</feature>
<keyword evidence="4" id="KW-1185">Reference proteome</keyword>
<dbReference type="AlphaFoldDB" id="A0A6A4I2Z2"/>
<name>A0A6A4I2Z2_9AGAR</name>
<feature type="chain" id="PRO_5025431641" evidence="2">
    <location>
        <begin position="24"/>
        <end position="608"/>
    </location>
</feature>
<feature type="compositionally biased region" description="Acidic residues" evidence="1">
    <location>
        <begin position="594"/>
        <end position="608"/>
    </location>
</feature>
<dbReference type="EMBL" id="ML769404">
    <property type="protein sequence ID" value="KAE9406192.1"/>
    <property type="molecule type" value="Genomic_DNA"/>
</dbReference>
<reference evidence="3" key="1">
    <citation type="journal article" date="2019" name="Environ. Microbiol.">
        <title>Fungal ecological strategies reflected in gene transcription - a case study of two litter decomposers.</title>
        <authorList>
            <person name="Barbi F."/>
            <person name="Kohler A."/>
            <person name="Barry K."/>
            <person name="Baskaran P."/>
            <person name="Daum C."/>
            <person name="Fauchery L."/>
            <person name="Ihrmark K."/>
            <person name="Kuo A."/>
            <person name="LaButti K."/>
            <person name="Lipzen A."/>
            <person name="Morin E."/>
            <person name="Grigoriev I.V."/>
            <person name="Henrissat B."/>
            <person name="Lindahl B."/>
            <person name="Martin F."/>
        </authorList>
    </citation>
    <scope>NUCLEOTIDE SEQUENCE</scope>
    <source>
        <strain evidence="3">JB14</strain>
    </source>
</reference>
<gene>
    <name evidence="3" type="ORF">BT96DRAFT_987884</name>
</gene>
<accession>A0A6A4I2Z2</accession>
<feature type="region of interest" description="Disordered" evidence="1">
    <location>
        <begin position="55"/>
        <end position="99"/>
    </location>
</feature>
<protein>
    <submittedName>
        <fullName evidence="3">Uncharacterized protein</fullName>
    </submittedName>
</protein>
<evidence type="ECO:0000313" key="4">
    <source>
        <dbReference type="Proteomes" id="UP000799118"/>
    </source>
</evidence>
<feature type="compositionally biased region" description="Low complexity" evidence="1">
    <location>
        <begin position="55"/>
        <end position="66"/>
    </location>
</feature>
<organism evidence="3 4">
    <name type="scientific">Gymnopus androsaceus JB14</name>
    <dbReference type="NCBI Taxonomy" id="1447944"/>
    <lineage>
        <taxon>Eukaryota</taxon>
        <taxon>Fungi</taxon>
        <taxon>Dikarya</taxon>
        <taxon>Basidiomycota</taxon>
        <taxon>Agaricomycotina</taxon>
        <taxon>Agaricomycetes</taxon>
        <taxon>Agaricomycetidae</taxon>
        <taxon>Agaricales</taxon>
        <taxon>Marasmiineae</taxon>
        <taxon>Omphalotaceae</taxon>
        <taxon>Gymnopus</taxon>
    </lineage>
</organism>